<comment type="subcellular location">
    <subcellularLocation>
        <location evidence="1">Membrane</location>
        <topology evidence="1">Multi-pass membrane protein</topology>
    </subcellularLocation>
</comment>
<dbReference type="InterPro" id="IPR050799">
    <property type="entry name" value="ZIP_Transporter"/>
</dbReference>
<feature type="transmembrane region" description="Helical" evidence="7">
    <location>
        <begin position="392"/>
        <end position="412"/>
    </location>
</feature>
<feature type="compositionally biased region" description="Polar residues" evidence="6">
    <location>
        <begin position="161"/>
        <end position="189"/>
    </location>
</feature>
<feature type="transmembrane region" description="Helical" evidence="7">
    <location>
        <begin position="79"/>
        <end position="99"/>
    </location>
</feature>
<evidence type="ECO:0000256" key="7">
    <source>
        <dbReference type="SAM" id="Phobius"/>
    </source>
</evidence>
<dbReference type="Pfam" id="PF02535">
    <property type="entry name" value="Zip"/>
    <property type="match status" value="1"/>
</dbReference>
<dbReference type="InterPro" id="IPR003689">
    <property type="entry name" value="ZIP"/>
</dbReference>
<accession>A0A7I4YR74</accession>
<feature type="compositionally biased region" description="Basic and acidic residues" evidence="6">
    <location>
        <begin position="191"/>
        <end position="202"/>
    </location>
</feature>
<keyword evidence="3 7" id="KW-0812">Transmembrane</keyword>
<feature type="transmembrane region" description="Helical" evidence="7">
    <location>
        <begin position="119"/>
        <end position="138"/>
    </location>
</feature>
<keyword evidence="8" id="KW-1185">Reference proteome</keyword>
<dbReference type="OrthoDB" id="200954at2759"/>
<comment type="similarity">
    <text evidence="2">Belongs to the ZIP transporter (TC 2.A.5) family.</text>
</comment>
<feature type="transmembrane region" description="Helical" evidence="7">
    <location>
        <begin position="424"/>
        <end position="440"/>
    </location>
</feature>
<evidence type="ECO:0000313" key="8">
    <source>
        <dbReference type="Proteomes" id="UP000025227"/>
    </source>
</evidence>
<evidence type="ECO:0000256" key="5">
    <source>
        <dbReference type="ARBA" id="ARBA00023136"/>
    </source>
</evidence>
<evidence type="ECO:0000256" key="2">
    <source>
        <dbReference type="ARBA" id="ARBA00006939"/>
    </source>
</evidence>
<organism evidence="8 9">
    <name type="scientific">Haemonchus contortus</name>
    <name type="common">Barber pole worm</name>
    <dbReference type="NCBI Taxonomy" id="6289"/>
    <lineage>
        <taxon>Eukaryota</taxon>
        <taxon>Metazoa</taxon>
        <taxon>Ecdysozoa</taxon>
        <taxon>Nematoda</taxon>
        <taxon>Chromadorea</taxon>
        <taxon>Rhabditida</taxon>
        <taxon>Rhabditina</taxon>
        <taxon>Rhabditomorpha</taxon>
        <taxon>Strongyloidea</taxon>
        <taxon>Trichostrongylidae</taxon>
        <taxon>Haemonchus</taxon>
    </lineage>
</organism>
<evidence type="ECO:0000256" key="4">
    <source>
        <dbReference type="ARBA" id="ARBA00022989"/>
    </source>
</evidence>
<feature type="transmembrane region" description="Helical" evidence="7">
    <location>
        <begin position="460"/>
        <end position="479"/>
    </location>
</feature>
<name>A0A7I4YR74_HAECO</name>
<dbReference type="WBParaSite" id="HCON_00136160-00001">
    <property type="protein sequence ID" value="HCON_00136160-00001"/>
    <property type="gene ID" value="HCON_00136160"/>
</dbReference>
<feature type="region of interest" description="Disordered" evidence="6">
    <location>
        <begin position="161"/>
        <end position="202"/>
    </location>
</feature>
<dbReference type="GO" id="GO:0071578">
    <property type="term" value="P:zinc ion import across plasma membrane"/>
    <property type="evidence" value="ECO:0007669"/>
    <property type="project" value="TreeGrafter"/>
</dbReference>
<proteinExistence type="inferred from homology"/>
<sequence>MSSNYYAVNASDLIHDVIGEAFRAAKLENYTRALANMDKPEPWQTWTLGMLIISACSFSAPLGMLILPCLSKALYERIMIFLIALGIGALSGSSMFIMLPQAFHLTQLNDFNYHSKSMIVVGALYVFFSVDRILQYGLELRRRRQAKRKVHTSTIVSIMSTSPTLKPRSGTVTTSDSTPSRKTTENSESPGGRRTDVQEKEKAELAEEVEIAMLNNAFARTFSTRRRLAVMNSIDGIELRDPRRRGSLGANVRNSFVQTVNNEISRNQDHFLDVVHTDVSRAISGSKRPSLADPPIPLSSKKSDDEVSVSVKIVEKHVIDPSTIEVASVAYMIIFGSSANNFVDGMSMGAAFSDSLLRGLSIGAAVVSQQFPQELGTLAILINSGLGFRRTMLYNMIPILLSYFGFICGVLLDNVDEDYDEFIFSISSGMYLYIFLGTLIPEIREGCNELMKVNMRESLLVTLLQYLGITSGICFMYYMSTVGEVEL</sequence>
<dbReference type="GO" id="GO:0005385">
    <property type="term" value="F:zinc ion transmembrane transporter activity"/>
    <property type="evidence" value="ECO:0007669"/>
    <property type="project" value="TreeGrafter"/>
</dbReference>
<reference evidence="9" key="1">
    <citation type="submission" date="2020-12" db="UniProtKB">
        <authorList>
            <consortium name="WormBaseParasite"/>
        </authorList>
    </citation>
    <scope>IDENTIFICATION</scope>
    <source>
        <strain evidence="9">MHco3</strain>
    </source>
</reference>
<dbReference type="GO" id="GO:0030003">
    <property type="term" value="P:intracellular monoatomic cation homeostasis"/>
    <property type="evidence" value="ECO:0007669"/>
    <property type="project" value="TreeGrafter"/>
</dbReference>
<evidence type="ECO:0000256" key="1">
    <source>
        <dbReference type="ARBA" id="ARBA00004141"/>
    </source>
</evidence>
<dbReference type="GO" id="GO:0005886">
    <property type="term" value="C:plasma membrane"/>
    <property type="evidence" value="ECO:0007669"/>
    <property type="project" value="TreeGrafter"/>
</dbReference>
<dbReference type="GO" id="GO:0140410">
    <property type="term" value="F:monoatomic cation:bicarbonate symporter activity"/>
    <property type="evidence" value="ECO:0007669"/>
    <property type="project" value="TreeGrafter"/>
</dbReference>
<keyword evidence="5 7" id="KW-0472">Membrane</keyword>
<protein>
    <submittedName>
        <fullName evidence="9">Membrane transporter</fullName>
    </submittedName>
</protein>
<dbReference type="Proteomes" id="UP000025227">
    <property type="component" value="Unplaced"/>
</dbReference>
<dbReference type="PANTHER" id="PTHR12191">
    <property type="entry name" value="SOLUTE CARRIER FAMILY 39"/>
    <property type="match status" value="1"/>
</dbReference>
<feature type="transmembrane region" description="Helical" evidence="7">
    <location>
        <begin position="46"/>
        <end position="67"/>
    </location>
</feature>
<evidence type="ECO:0000256" key="6">
    <source>
        <dbReference type="SAM" id="MobiDB-lite"/>
    </source>
</evidence>
<keyword evidence="4 7" id="KW-1133">Transmembrane helix</keyword>
<dbReference type="AlphaFoldDB" id="A0A7I4YR74"/>
<evidence type="ECO:0000256" key="3">
    <source>
        <dbReference type="ARBA" id="ARBA00022692"/>
    </source>
</evidence>
<evidence type="ECO:0000313" key="9">
    <source>
        <dbReference type="WBParaSite" id="HCON_00136160-00001"/>
    </source>
</evidence>
<dbReference type="PANTHER" id="PTHR12191:SF32">
    <property type="entry name" value="ZRT (ZRT), IRT- (IRT-) LIKE PROTEIN TRANSPORTER"/>
    <property type="match status" value="1"/>
</dbReference>
<dbReference type="OMA" id="AWQTWGI"/>